<reference evidence="5 6" key="1">
    <citation type="journal article" date="2010" name="Nature">
        <title>The Ectocarpus genome and the independent evolution of multicellularity in brown algae.</title>
        <authorList>
            <person name="Cock J.M."/>
            <person name="Sterck L."/>
            <person name="Rouze P."/>
            <person name="Scornet D."/>
            <person name="Allen A.E."/>
            <person name="Amoutzias G."/>
            <person name="Anthouard V."/>
            <person name="Artiguenave F."/>
            <person name="Aury J.M."/>
            <person name="Badger J.H."/>
            <person name="Beszteri B."/>
            <person name="Billiau K."/>
            <person name="Bonnet E."/>
            <person name="Bothwell J.H."/>
            <person name="Bowler C."/>
            <person name="Boyen C."/>
            <person name="Brownlee C."/>
            <person name="Carrano C.J."/>
            <person name="Charrier B."/>
            <person name="Cho G.Y."/>
            <person name="Coelho S.M."/>
            <person name="Collen J."/>
            <person name="Corre E."/>
            <person name="Da Silva C."/>
            <person name="Delage L."/>
            <person name="Delaroque N."/>
            <person name="Dittami S.M."/>
            <person name="Doulbeau S."/>
            <person name="Elias M."/>
            <person name="Farnham G."/>
            <person name="Gachon C.M."/>
            <person name="Gschloessl B."/>
            <person name="Heesch S."/>
            <person name="Jabbari K."/>
            <person name="Jubin C."/>
            <person name="Kawai H."/>
            <person name="Kimura K."/>
            <person name="Kloareg B."/>
            <person name="Kupper F.C."/>
            <person name="Lang D."/>
            <person name="Le Bail A."/>
            <person name="Leblanc C."/>
            <person name="Lerouge P."/>
            <person name="Lohr M."/>
            <person name="Lopez P.J."/>
            <person name="Martens C."/>
            <person name="Maumus F."/>
            <person name="Michel G."/>
            <person name="Miranda-Saavedra D."/>
            <person name="Morales J."/>
            <person name="Moreau H."/>
            <person name="Motomura T."/>
            <person name="Nagasato C."/>
            <person name="Napoli C.A."/>
            <person name="Nelson D.R."/>
            <person name="Nyvall-Collen P."/>
            <person name="Peters A.F."/>
            <person name="Pommier C."/>
            <person name="Potin P."/>
            <person name="Poulain J."/>
            <person name="Quesneville H."/>
            <person name="Read B."/>
            <person name="Rensing S.A."/>
            <person name="Ritter A."/>
            <person name="Rousvoal S."/>
            <person name="Samanta M."/>
            <person name="Samson G."/>
            <person name="Schroeder D.C."/>
            <person name="Segurens B."/>
            <person name="Strittmatter M."/>
            <person name="Tonon T."/>
            <person name="Tregear J.W."/>
            <person name="Valentin K."/>
            <person name="von Dassow P."/>
            <person name="Yamagishi T."/>
            <person name="Van de Peer Y."/>
            <person name="Wincker P."/>
        </authorList>
    </citation>
    <scope>NUCLEOTIDE SEQUENCE [LARGE SCALE GENOMIC DNA]</scope>
    <source>
        <strain evidence="6">Ec32 / CCAP1310/4</strain>
    </source>
</reference>
<dbReference type="GO" id="GO:0000175">
    <property type="term" value="F:3'-5'-RNA exonuclease activity"/>
    <property type="evidence" value="ECO:0007669"/>
    <property type="project" value="TreeGrafter"/>
</dbReference>
<dbReference type="EMBL" id="FN649752">
    <property type="protein sequence ID" value="CBJ28400.1"/>
    <property type="molecule type" value="Genomic_DNA"/>
</dbReference>
<gene>
    <name evidence="5" type="ORF">Esi_0104_0071</name>
</gene>
<feature type="compositionally biased region" description="Gly residues" evidence="3">
    <location>
        <begin position="126"/>
        <end position="138"/>
    </location>
</feature>
<keyword evidence="2" id="KW-0378">Hydrolase</keyword>
<dbReference type="Gene3D" id="3.60.10.10">
    <property type="entry name" value="Endonuclease/exonuclease/phosphatase"/>
    <property type="match status" value="1"/>
</dbReference>
<dbReference type="PANTHER" id="PTHR12121">
    <property type="entry name" value="CARBON CATABOLITE REPRESSOR PROTEIN 4"/>
    <property type="match status" value="1"/>
</dbReference>
<evidence type="ECO:0000256" key="3">
    <source>
        <dbReference type="SAM" id="MobiDB-lite"/>
    </source>
</evidence>
<keyword evidence="6" id="KW-1185">Reference proteome</keyword>
<evidence type="ECO:0000313" key="5">
    <source>
        <dbReference type="EMBL" id="CBJ28400.1"/>
    </source>
</evidence>
<organism evidence="5 6">
    <name type="scientific">Ectocarpus siliculosus</name>
    <name type="common">Brown alga</name>
    <name type="synonym">Conferva siliculosa</name>
    <dbReference type="NCBI Taxonomy" id="2880"/>
    <lineage>
        <taxon>Eukaryota</taxon>
        <taxon>Sar</taxon>
        <taxon>Stramenopiles</taxon>
        <taxon>Ochrophyta</taxon>
        <taxon>PX clade</taxon>
        <taxon>Phaeophyceae</taxon>
        <taxon>Ectocarpales</taxon>
        <taxon>Ectocarpaceae</taxon>
        <taxon>Ectocarpus</taxon>
    </lineage>
</organism>
<name>D7FH22_ECTSI</name>
<dbReference type="OrthoDB" id="428734at2759"/>
<dbReference type="SUPFAM" id="SSF56219">
    <property type="entry name" value="DNase I-like"/>
    <property type="match status" value="1"/>
</dbReference>
<evidence type="ECO:0000259" key="4">
    <source>
        <dbReference type="Pfam" id="PF03372"/>
    </source>
</evidence>
<dbReference type="EMBL" id="FN647726">
    <property type="protein sequence ID" value="CBJ28400.1"/>
    <property type="molecule type" value="Genomic_DNA"/>
</dbReference>
<comment type="similarity">
    <text evidence="1">Belongs to the CCR4/nocturin family.</text>
</comment>
<evidence type="ECO:0000256" key="1">
    <source>
        <dbReference type="ARBA" id="ARBA00010774"/>
    </source>
</evidence>
<dbReference type="InterPro" id="IPR050410">
    <property type="entry name" value="CCR4/nocturin_mRNA_transcr"/>
</dbReference>
<proteinExistence type="inferred from homology"/>
<evidence type="ECO:0000256" key="2">
    <source>
        <dbReference type="ARBA" id="ARBA00022801"/>
    </source>
</evidence>
<accession>D7FH22</accession>
<dbReference type="Proteomes" id="UP000002630">
    <property type="component" value="Linkage Group LG27"/>
</dbReference>
<feature type="domain" description="Endonuclease/exonuclease/phosphatase" evidence="4">
    <location>
        <begin position="13"/>
        <end position="268"/>
    </location>
</feature>
<protein>
    <recommendedName>
        <fullName evidence="4">Endonuclease/exonuclease/phosphatase domain-containing protein</fullName>
    </recommendedName>
</protein>
<dbReference type="AlphaFoldDB" id="D7FH22"/>
<dbReference type="InterPro" id="IPR036691">
    <property type="entry name" value="Endo/exonu/phosph_ase_sf"/>
</dbReference>
<sequence length="348" mass="36225">MMRRACVRSCRWKLLEEILRWDCDVLVLQEVDHHHDWLSPMLAKQGYRSLFVKKPLAPGMAFNPHLEDGCSLFYRAAAATTTAGDDAADSVPGKRGAETTAKLDLLDAHSFSLAVVETEDDTAGDNSGGDGGGGGGTDKAGPPAEPVVGNQVALISLLGVSSPGGGGGGGGEGRGEAEALVIVTTTHLKAKKDGHGELIRSRQAKQLLDEVARFRAGQEKARGLPAGSVPVIIAGDFNATPHASGGYEPLCYRQVTAHPLALRSAPAVRRRLLHHLEGSGCGGGGRREGEQALHRLRVVVRRGEAGGGVDVTVGGGAGSREGAFLHLPVGSLRYGSGPAVTLNQRPGR</sequence>
<dbReference type="STRING" id="2880.D7FH22"/>
<evidence type="ECO:0000313" key="6">
    <source>
        <dbReference type="Proteomes" id="UP000002630"/>
    </source>
</evidence>
<dbReference type="GO" id="GO:0006139">
    <property type="term" value="P:nucleobase-containing compound metabolic process"/>
    <property type="evidence" value="ECO:0007669"/>
    <property type="project" value="UniProtKB-ARBA"/>
</dbReference>
<dbReference type="Pfam" id="PF03372">
    <property type="entry name" value="Exo_endo_phos"/>
    <property type="match status" value="1"/>
</dbReference>
<dbReference type="PANTHER" id="PTHR12121:SF45">
    <property type="entry name" value="NOCTURNIN"/>
    <property type="match status" value="1"/>
</dbReference>
<dbReference type="InterPro" id="IPR005135">
    <property type="entry name" value="Endo/exonuclease/phosphatase"/>
</dbReference>
<feature type="region of interest" description="Disordered" evidence="3">
    <location>
        <begin position="118"/>
        <end position="146"/>
    </location>
</feature>
<dbReference type="InParanoid" id="D7FH22"/>